<organism evidence="23 24">
    <name type="scientific">Actinoallomurus vinaceus</name>
    <dbReference type="NCBI Taxonomy" id="1080074"/>
    <lineage>
        <taxon>Bacteria</taxon>
        <taxon>Bacillati</taxon>
        <taxon>Actinomycetota</taxon>
        <taxon>Actinomycetes</taxon>
        <taxon>Streptosporangiales</taxon>
        <taxon>Thermomonosporaceae</taxon>
        <taxon>Actinoallomurus</taxon>
    </lineage>
</organism>
<dbReference type="Proteomes" id="UP001501442">
    <property type="component" value="Unassembled WGS sequence"/>
</dbReference>
<comment type="caution">
    <text evidence="23">The sequence shown here is derived from an EMBL/GenBank/DDBJ whole genome shotgun (WGS) entry which is preliminary data.</text>
</comment>
<dbReference type="InterPro" id="IPR011762">
    <property type="entry name" value="COA_CT_N"/>
</dbReference>
<comment type="pathway">
    <text evidence="2 19">Lipid metabolism; malonyl-CoA biosynthesis; malonyl-CoA from acetyl-CoA: step 1/1.</text>
</comment>
<dbReference type="PROSITE" id="PS50989">
    <property type="entry name" value="COA_CT_CTER"/>
    <property type="match status" value="1"/>
</dbReference>
<keyword evidence="10 19" id="KW-0547">Nucleotide-binding</keyword>
<protein>
    <recommendedName>
        <fullName evidence="19 20">Multifunctional fusion protein</fullName>
    </recommendedName>
    <domain>
        <recommendedName>
            <fullName evidence="19">Acetyl-coenzyme A carboxylase carboxyl transferase subunit alpha</fullName>
            <shortName evidence="19">ACCase subunit alpha</shortName>
            <shortName evidence="19">Acetyl-CoA carboxylase carboxyltransferase subunit alpha</shortName>
            <ecNumber evidence="19">2.1.3.15</ecNumber>
        </recommendedName>
    </domain>
    <domain>
        <recommendedName>
            <fullName evidence="20">Acetyl-coenzyme A carboxylase carboxyl transferase subunit beta</fullName>
            <shortName evidence="20">ACCase subunit beta</shortName>
            <shortName evidence="20">Acetyl-CoA carboxylase carboxyltransferase subunit beta</shortName>
        </recommendedName>
    </domain>
</protein>
<evidence type="ECO:0000256" key="10">
    <source>
        <dbReference type="ARBA" id="ARBA00022741"/>
    </source>
</evidence>
<evidence type="ECO:0000259" key="22">
    <source>
        <dbReference type="PROSITE" id="PS50989"/>
    </source>
</evidence>
<evidence type="ECO:0000256" key="20">
    <source>
        <dbReference type="HAMAP-Rule" id="MF_01395"/>
    </source>
</evidence>
<reference evidence="24" key="1">
    <citation type="journal article" date="2019" name="Int. J. Syst. Evol. Microbiol.">
        <title>The Global Catalogue of Microorganisms (GCM) 10K type strain sequencing project: providing services to taxonomists for standard genome sequencing and annotation.</title>
        <authorList>
            <consortium name="The Broad Institute Genomics Platform"/>
            <consortium name="The Broad Institute Genome Sequencing Center for Infectious Disease"/>
            <person name="Wu L."/>
            <person name="Ma J."/>
        </authorList>
    </citation>
    <scope>NUCLEOTIDE SEQUENCE [LARGE SCALE GENOMIC DNA]</scope>
    <source>
        <strain evidence="24">JCM 17939</strain>
    </source>
</reference>
<keyword evidence="6 19" id="KW-0963">Cytoplasm</keyword>
<keyword evidence="13 20" id="KW-0862">Zinc</keyword>
<keyword evidence="12 19" id="KW-0276">Fatty acid metabolism</keyword>
<keyword evidence="14 19" id="KW-0067">ATP-binding</keyword>
<evidence type="ECO:0000256" key="5">
    <source>
        <dbReference type="ARBA" id="ARBA00011664"/>
    </source>
</evidence>
<keyword evidence="24" id="KW-1185">Reference proteome</keyword>
<gene>
    <name evidence="19" type="primary">accA</name>
    <name evidence="20" type="synonym">accD</name>
    <name evidence="23" type="ORF">GCM10023196_097910</name>
</gene>
<comment type="similarity">
    <text evidence="4">In the N-terminal section; belongs to the AccD/PCCB family.</text>
</comment>
<dbReference type="InterPro" id="IPR029045">
    <property type="entry name" value="ClpP/crotonase-like_dom_sf"/>
</dbReference>
<comment type="catalytic activity">
    <reaction evidence="18 19">
        <text>N(6)-carboxybiotinyl-L-lysyl-[protein] + acetyl-CoA = N(6)-biotinyl-L-lysyl-[protein] + malonyl-CoA</text>
        <dbReference type="Rhea" id="RHEA:54728"/>
        <dbReference type="Rhea" id="RHEA-COMP:10505"/>
        <dbReference type="Rhea" id="RHEA-COMP:10506"/>
        <dbReference type="ChEBI" id="CHEBI:57288"/>
        <dbReference type="ChEBI" id="CHEBI:57384"/>
        <dbReference type="ChEBI" id="CHEBI:83144"/>
        <dbReference type="ChEBI" id="CHEBI:83145"/>
        <dbReference type="EC" id="2.1.3.15"/>
    </reaction>
</comment>
<feature type="binding site" evidence="20">
    <location>
        <position position="17"/>
    </location>
    <ligand>
        <name>Zn(2+)</name>
        <dbReference type="ChEBI" id="CHEBI:29105"/>
    </ligand>
</feature>
<dbReference type="HAMAP" id="MF_00823">
    <property type="entry name" value="AcetylCoA_CT_alpha"/>
    <property type="match status" value="1"/>
</dbReference>
<accession>A0ABP8US48</accession>
<dbReference type="Pfam" id="PF03255">
    <property type="entry name" value="ACCA"/>
    <property type="match status" value="1"/>
</dbReference>
<evidence type="ECO:0000256" key="6">
    <source>
        <dbReference type="ARBA" id="ARBA00022490"/>
    </source>
</evidence>
<feature type="binding site" evidence="20">
    <location>
        <position position="14"/>
    </location>
    <ligand>
        <name>Zn(2+)</name>
        <dbReference type="ChEBI" id="CHEBI:29105"/>
    </ligand>
</feature>
<evidence type="ECO:0000313" key="23">
    <source>
        <dbReference type="EMBL" id="GAA4638789.1"/>
    </source>
</evidence>
<dbReference type="InterPro" id="IPR041010">
    <property type="entry name" value="Znf-ACC"/>
</dbReference>
<dbReference type="InterPro" id="IPR001095">
    <property type="entry name" value="Acetyl_CoA_COase_a_su"/>
</dbReference>
<evidence type="ECO:0000256" key="12">
    <source>
        <dbReference type="ARBA" id="ARBA00022832"/>
    </source>
</evidence>
<comment type="similarity">
    <text evidence="20">Belongs to the AccD/PCCB family.</text>
</comment>
<keyword evidence="16 19" id="KW-0275">Fatty acid biosynthesis</keyword>
<dbReference type="PANTHER" id="PTHR42853">
    <property type="entry name" value="ACETYL-COENZYME A CARBOXYLASE CARBOXYL TRANSFERASE SUBUNIT ALPHA"/>
    <property type="match status" value="1"/>
</dbReference>
<feature type="zinc finger region" description="C4-type" evidence="20">
    <location>
        <begin position="14"/>
        <end position="36"/>
    </location>
</feature>
<dbReference type="NCBIfam" id="TIGR00513">
    <property type="entry name" value="accA"/>
    <property type="match status" value="1"/>
</dbReference>
<feature type="domain" description="CoA carboxyltransferase C-terminal" evidence="22">
    <location>
        <begin position="281"/>
        <end position="530"/>
    </location>
</feature>
<dbReference type="Pfam" id="PF01039">
    <property type="entry name" value="Carboxyl_trans"/>
    <property type="match status" value="1"/>
</dbReference>
<dbReference type="InterPro" id="IPR011763">
    <property type="entry name" value="COA_CT_C"/>
</dbReference>
<evidence type="ECO:0000256" key="15">
    <source>
        <dbReference type="ARBA" id="ARBA00023098"/>
    </source>
</evidence>
<dbReference type="SUPFAM" id="SSF52096">
    <property type="entry name" value="ClpP/crotonase"/>
    <property type="match status" value="2"/>
</dbReference>
<evidence type="ECO:0000259" key="21">
    <source>
        <dbReference type="PROSITE" id="PS50980"/>
    </source>
</evidence>
<proteinExistence type="inferred from homology"/>
<keyword evidence="15 19" id="KW-0443">Lipid metabolism</keyword>
<dbReference type="NCBIfam" id="TIGR00515">
    <property type="entry name" value="accD"/>
    <property type="match status" value="1"/>
</dbReference>
<feature type="binding site" evidence="20">
    <location>
        <position position="36"/>
    </location>
    <ligand>
        <name>Zn(2+)</name>
        <dbReference type="ChEBI" id="CHEBI:29105"/>
    </ligand>
</feature>
<dbReference type="EMBL" id="BAABHK010000024">
    <property type="protein sequence ID" value="GAA4638789.1"/>
    <property type="molecule type" value="Genomic_DNA"/>
</dbReference>
<dbReference type="PANTHER" id="PTHR42853:SF3">
    <property type="entry name" value="ACETYL-COENZYME A CARBOXYLASE CARBOXYL TRANSFERASE SUBUNIT ALPHA, CHLOROPLASTIC"/>
    <property type="match status" value="1"/>
</dbReference>
<comment type="function">
    <text evidence="19">Component of the acetyl coenzyme A carboxylase (ACC) complex. First, biotin carboxylase catalyzes the carboxylation of biotin on its carrier protein (BCCP) and then the CO(2) group is transferred by the carboxyltransferase to acetyl-CoA to form malonyl-CoA.</text>
</comment>
<dbReference type="NCBIfam" id="NF041504">
    <property type="entry name" value="AccA_sub"/>
    <property type="match status" value="1"/>
</dbReference>
<comment type="cofactor">
    <cofactor evidence="20">
        <name>Zn(2+)</name>
        <dbReference type="ChEBI" id="CHEBI:29105"/>
    </cofactor>
    <text evidence="20">Binds 1 zinc ion per subunit.</text>
</comment>
<comment type="function">
    <text evidence="17 20">Component of the acetyl coenzyme A carboxylase (ACC) complex. Biotin carboxylase (BC) catalyzes the carboxylation of biotin on its carrier protein (BCCP) and then the CO(2) group is transferred by the transcarboxylase to acetyl-CoA to form malonyl-CoA.</text>
</comment>
<comment type="subunit">
    <text evidence="19">Acetyl-CoA carboxylase is a heterohexamer composed of biotin carboxyl carrier protein (AccB), biotin carboxylase (AccC) and two subunits each of ACCase subunit alpha (AccA) and ACCase subunit beta (AccD).</text>
</comment>
<feature type="binding site" evidence="20">
    <location>
        <position position="33"/>
    </location>
    <ligand>
        <name>Zn(2+)</name>
        <dbReference type="ChEBI" id="CHEBI:29105"/>
    </ligand>
</feature>
<feature type="domain" description="CoA carboxyltransferase N-terminal" evidence="21">
    <location>
        <begin position="10"/>
        <end position="278"/>
    </location>
</feature>
<keyword evidence="8 19" id="KW-0808">Transferase</keyword>
<evidence type="ECO:0000256" key="17">
    <source>
        <dbReference type="ARBA" id="ARBA00025280"/>
    </source>
</evidence>
<keyword evidence="11 20" id="KW-0863">Zinc-finger</keyword>
<evidence type="ECO:0000256" key="7">
    <source>
        <dbReference type="ARBA" id="ARBA00022516"/>
    </source>
</evidence>
<dbReference type="Pfam" id="PF17848">
    <property type="entry name" value="Zn_ribbon_ACC"/>
    <property type="match status" value="1"/>
</dbReference>
<keyword evidence="9 20" id="KW-0479">Metal-binding</keyword>
<comment type="similarity">
    <text evidence="3">In the C-terminal section; belongs to the AccA family.</text>
</comment>
<dbReference type="Gene3D" id="3.90.226.10">
    <property type="entry name" value="2-enoyl-CoA Hydratase, Chain A, domain 1"/>
    <property type="match status" value="2"/>
</dbReference>
<evidence type="ECO:0000256" key="3">
    <source>
        <dbReference type="ARBA" id="ARBA00006276"/>
    </source>
</evidence>
<evidence type="ECO:0000256" key="8">
    <source>
        <dbReference type="ARBA" id="ARBA00022679"/>
    </source>
</evidence>
<evidence type="ECO:0000256" key="9">
    <source>
        <dbReference type="ARBA" id="ARBA00022723"/>
    </source>
</evidence>
<dbReference type="HAMAP" id="MF_01395">
    <property type="entry name" value="AcetylCoA_CT_beta"/>
    <property type="match status" value="1"/>
</dbReference>
<evidence type="ECO:0000256" key="13">
    <source>
        <dbReference type="ARBA" id="ARBA00022833"/>
    </source>
</evidence>
<evidence type="ECO:0000256" key="11">
    <source>
        <dbReference type="ARBA" id="ARBA00022771"/>
    </source>
</evidence>
<evidence type="ECO:0000256" key="2">
    <source>
        <dbReference type="ARBA" id="ARBA00004956"/>
    </source>
</evidence>
<evidence type="ECO:0000256" key="1">
    <source>
        <dbReference type="ARBA" id="ARBA00004496"/>
    </source>
</evidence>
<sequence length="555" mass="58922">MTLTSPADVGWLSCAGCRELIYGKRFARALKVCPACGLHTRLTAPERIQQLFDPIWTPVPAAATVHDPLGWVDSRPYPERLRDARERTRLDEAVVCLRGAIDGRPLVAAVMDFRFMGGSLGVGVGERIAAAADLALRERLPFLLVTASGGARMQEGALSLMQMVKTSQALAALDEAGVLTVSLVTDPTYGGVAASFATLPDVILAEPGAHVGFAGPRVIEQTIRRTLPEGFQTAEFLLARGFVDDVVARPALRHMLARLLAAQTLPTGEAATGGSEVVRDPAKLPARGGIAAVRLARRSERPTTLEYATFLLEDFQELHGDRLSGDSCAIVGGIGRLDDRPVMLIGHEKGRDTTERVRRNFGMPPPSGYRKAARLMRLAAKLRMPVVTLIDTPGADPGLEAEEHGQAWAIAENLRLMSGLPVPIVAVVTGEGGSGGALALGVADRVLALSNAVYSVISPEGCAAILWTDPDTPREEATARAASALRLSARDLLGLGILDGVIPEPGDGAHTDPMRTINRVRAAVTDALRDLATTGPAELVAGRRARFRRYGLAGE</sequence>
<comment type="subcellular location">
    <subcellularLocation>
        <location evidence="1 19">Cytoplasm</location>
    </subcellularLocation>
</comment>
<evidence type="ECO:0000256" key="16">
    <source>
        <dbReference type="ARBA" id="ARBA00023160"/>
    </source>
</evidence>
<dbReference type="InterPro" id="IPR000438">
    <property type="entry name" value="Acetyl_CoA_COase_Trfase_b_su"/>
</dbReference>
<dbReference type="InterPro" id="IPR034733">
    <property type="entry name" value="AcCoA_carboxyl_beta"/>
</dbReference>
<evidence type="ECO:0000313" key="24">
    <source>
        <dbReference type="Proteomes" id="UP001501442"/>
    </source>
</evidence>
<evidence type="ECO:0000256" key="18">
    <source>
        <dbReference type="ARBA" id="ARBA00049152"/>
    </source>
</evidence>
<comment type="similarity">
    <text evidence="19">Belongs to the AccA family.</text>
</comment>
<keyword evidence="7 19" id="KW-0444">Lipid biosynthesis</keyword>
<evidence type="ECO:0000256" key="4">
    <source>
        <dbReference type="ARBA" id="ARBA00010284"/>
    </source>
</evidence>
<evidence type="ECO:0000256" key="19">
    <source>
        <dbReference type="HAMAP-Rule" id="MF_00823"/>
    </source>
</evidence>
<name>A0ABP8US48_9ACTN</name>
<dbReference type="PROSITE" id="PS50980">
    <property type="entry name" value="COA_CT_NTER"/>
    <property type="match status" value="1"/>
</dbReference>
<dbReference type="EC" id="2.1.3.15" evidence="19"/>
<comment type="subunit">
    <text evidence="5">Acetyl-CoA carboxylase is a heterotetramer composed of biotin carboxyl carrier protein (AccB), biotin carboxylase (AccC) and two subunits of ACCase subunit beta/alpha.</text>
</comment>
<evidence type="ECO:0000256" key="14">
    <source>
        <dbReference type="ARBA" id="ARBA00022840"/>
    </source>
</evidence>
<dbReference type="PRINTS" id="PR01069">
    <property type="entry name" value="ACCCTRFRASEA"/>
</dbReference>